<keyword evidence="3" id="KW-1185">Reference proteome</keyword>
<dbReference type="InterPro" id="IPR036046">
    <property type="entry name" value="Acylphosphatase-like_dom_sf"/>
</dbReference>
<dbReference type="AlphaFoldDB" id="A0A916WF30"/>
<protein>
    <recommendedName>
        <fullName evidence="1">BLUF domain-containing protein</fullName>
    </recommendedName>
</protein>
<organism evidence="2 3">
    <name type="scientific">Polaromonas eurypsychrophila</name>
    <dbReference type="NCBI Taxonomy" id="1614635"/>
    <lineage>
        <taxon>Bacteria</taxon>
        <taxon>Pseudomonadati</taxon>
        <taxon>Pseudomonadota</taxon>
        <taxon>Betaproteobacteria</taxon>
        <taxon>Burkholderiales</taxon>
        <taxon>Comamonadaceae</taxon>
        <taxon>Polaromonas</taxon>
    </lineage>
</organism>
<dbReference type="SMART" id="SM01034">
    <property type="entry name" value="BLUF"/>
    <property type="match status" value="1"/>
</dbReference>
<name>A0A916WF30_9BURK</name>
<evidence type="ECO:0000259" key="1">
    <source>
        <dbReference type="PROSITE" id="PS50925"/>
    </source>
</evidence>
<evidence type="ECO:0000313" key="3">
    <source>
        <dbReference type="Proteomes" id="UP000620596"/>
    </source>
</evidence>
<dbReference type="GO" id="GO:0071949">
    <property type="term" value="F:FAD binding"/>
    <property type="evidence" value="ECO:0007669"/>
    <property type="project" value="InterPro"/>
</dbReference>
<dbReference type="PROSITE" id="PS50925">
    <property type="entry name" value="BLUF"/>
    <property type="match status" value="1"/>
</dbReference>
<dbReference type="RefSeq" id="WP_188707525.1">
    <property type="nucleotide sequence ID" value="NZ_BMIG01000003.1"/>
</dbReference>
<dbReference type="GO" id="GO:0009882">
    <property type="term" value="F:blue light photoreceptor activity"/>
    <property type="evidence" value="ECO:0007669"/>
    <property type="project" value="InterPro"/>
</dbReference>
<accession>A0A916WF30</accession>
<reference evidence="2" key="2">
    <citation type="submission" date="2020-09" db="EMBL/GenBank/DDBJ databases">
        <authorList>
            <person name="Sun Q."/>
            <person name="Zhou Y."/>
        </authorList>
    </citation>
    <scope>NUCLEOTIDE SEQUENCE</scope>
    <source>
        <strain evidence="2">CGMCC 1.15322</strain>
    </source>
</reference>
<dbReference type="Pfam" id="PF04940">
    <property type="entry name" value="BLUF"/>
    <property type="match status" value="1"/>
</dbReference>
<comment type="caution">
    <text evidence="2">The sequence shown here is derived from an EMBL/GenBank/DDBJ whole genome shotgun (WGS) entry which is preliminary data.</text>
</comment>
<gene>
    <name evidence="2" type="ORF">GCM10011496_12930</name>
</gene>
<evidence type="ECO:0000313" key="2">
    <source>
        <dbReference type="EMBL" id="GGA93318.1"/>
    </source>
</evidence>
<dbReference type="EMBL" id="BMIG01000003">
    <property type="protein sequence ID" value="GGA93318.1"/>
    <property type="molecule type" value="Genomic_DNA"/>
</dbReference>
<sequence>MEKALQLHEVLYVSTLSPDSPVKVVSQIAVKARIANESAGVTGLLVFDGMRFCQQIEGPRKPVLALIERIRHDPRHVNVEILHHGPLAERRFRRFSLGYVTMDDVDVLARIEEAGAKQAMTQFLALIPSVDLDS</sequence>
<dbReference type="InterPro" id="IPR007024">
    <property type="entry name" value="BLUF_domain"/>
</dbReference>
<feature type="domain" description="BLUF" evidence="1">
    <location>
        <begin position="7"/>
        <end position="98"/>
    </location>
</feature>
<proteinExistence type="predicted"/>
<dbReference type="Gene3D" id="3.30.70.100">
    <property type="match status" value="1"/>
</dbReference>
<reference evidence="2" key="1">
    <citation type="journal article" date="2014" name="Int. J. Syst. Evol. Microbiol.">
        <title>Complete genome sequence of Corynebacterium casei LMG S-19264T (=DSM 44701T), isolated from a smear-ripened cheese.</title>
        <authorList>
            <consortium name="US DOE Joint Genome Institute (JGI-PGF)"/>
            <person name="Walter F."/>
            <person name="Albersmeier A."/>
            <person name="Kalinowski J."/>
            <person name="Ruckert C."/>
        </authorList>
    </citation>
    <scope>NUCLEOTIDE SEQUENCE</scope>
    <source>
        <strain evidence="2">CGMCC 1.15322</strain>
    </source>
</reference>
<dbReference type="SUPFAM" id="SSF54975">
    <property type="entry name" value="Acylphosphatase/BLUF domain-like"/>
    <property type="match status" value="1"/>
</dbReference>
<dbReference type="Proteomes" id="UP000620596">
    <property type="component" value="Unassembled WGS sequence"/>
</dbReference>